<dbReference type="PANTHER" id="PTHR32063:SF4">
    <property type="entry name" value="SLR6043 PROTEIN"/>
    <property type="match status" value="1"/>
</dbReference>
<proteinExistence type="predicted"/>
<dbReference type="SUPFAM" id="SSF82866">
    <property type="entry name" value="Multidrug efflux transporter AcrB transmembrane domain"/>
    <property type="match status" value="1"/>
</dbReference>
<dbReference type="Gene3D" id="1.20.1640.10">
    <property type="entry name" value="Multidrug efflux transporter AcrB transmembrane domain"/>
    <property type="match status" value="1"/>
</dbReference>
<evidence type="ECO:0000313" key="2">
    <source>
        <dbReference type="EMBL" id="MFC5579842.1"/>
    </source>
</evidence>
<name>A0ABW0SS52_9GAMM</name>
<reference evidence="3" key="1">
    <citation type="journal article" date="2019" name="Int. J. Syst. Evol. Microbiol.">
        <title>The Global Catalogue of Microorganisms (GCM) 10K type strain sequencing project: providing services to taxonomists for standard genome sequencing and annotation.</title>
        <authorList>
            <consortium name="The Broad Institute Genomics Platform"/>
            <consortium name="The Broad Institute Genome Sequencing Center for Infectious Disease"/>
            <person name="Wu L."/>
            <person name="Ma J."/>
        </authorList>
    </citation>
    <scope>NUCLEOTIDE SEQUENCE [LARGE SCALE GENOMIC DNA]</scope>
    <source>
        <strain evidence="3">CGMCC 1.13587</strain>
    </source>
</reference>
<dbReference type="InterPro" id="IPR001036">
    <property type="entry name" value="Acrflvin-R"/>
</dbReference>
<accession>A0ABW0SS52</accession>
<dbReference type="EMBL" id="JBHSNG010000001">
    <property type="protein sequence ID" value="MFC5579842.1"/>
    <property type="molecule type" value="Genomic_DNA"/>
</dbReference>
<gene>
    <name evidence="2" type="ORF">ACFPPB_01745</name>
</gene>
<dbReference type="Pfam" id="PF00873">
    <property type="entry name" value="ACR_tran"/>
    <property type="match status" value="1"/>
</dbReference>
<keyword evidence="3" id="KW-1185">Reference proteome</keyword>
<evidence type="ECO:0000256" key="1">
    <source>
        <dbReference type="SAM" id="Phobius"/>
    </source>
</evidence>
<keyword evidence="1" id="KW-0472">Membrane</keyword>
<keyword evidence="1" id="KW-0812">Transmembrane</keyword>
<comment type="caution">
    <text evidence="2">The sequence shown here is derived from an EMBL/GenBank/DDBJ whole genome shotgun (WGS) entry which is preliminary data.</text>
</comment>
<feature type="transmembrane region" description="Helical" evidence="1">
    <location>
        <begin position="28"/>
        <end position="50"/>
    </location>
</feature>
<dbReference type="RefSeq" id="WP_377323770.1">
    <property type="nucleotide sequence ID" value="NZ_JBHSNG010000001.1"/>
</dbReference>
<evidence type="ECO:0000313" key="3">
    <source>
        <dbReference type="Proteomes" id="UP001596111"/>
    </source>
</evidence>
<sequence>MTALVTALGLLPLALTAGAPGNEIEGSMAAVILGGLLTSTALNLLVLPVLAGRWLRFPAIGV</sequence>
<protein>
    <submittedName>
        <fullName evidence="2">Efflux RND transporter permease subunit</fullName>
    </submittedName>
</protein>
<keyword evidence="1" id="KW-1133">Transmembrane helix</keyword>
<organism evidence="2 3">
    <name type="scientific">Rhodanobacter terrae</name>
    <dbReference type="NCBI Taxonomy" id="418647"/>
    <lineage>
        <taxon>Bacteria</taxon>
        <taxon>Pseudomonadati</taxon>
        <taxon>Pseudomonadota</taxon>
        <taxon>Gammaproteobacteria</taxon>
        <taxon>Lysobacterales</taxon>
        <taxon>Rhodanobacteraceae</taxon>
        <taxon>Rhodanobacter</taxon>
    </lineage>
</organism>
<dbReference type="Proteomes" id="UP001596111">
    <property type="component" value="Unassembled WGS sequence"/>
</dbReference>
<dbReference type="PANTHER" id="PTHR32063">
    <property type="match status" value="1"/>
</dbReference>